<dbReference type="eggNOG" id="COG1737">
    <property type="taxonomic scope" value="Bacteria"/>
</dbReference>
<feature type="domain" description="SIS" evidence="5">
    <location>
        <begin position="122"/>
        <end position="264"/>
    </location>
</feature>
<dbReference type="PROSITE" id="PS51071">
    <property type="entry name" value="HTH_RPIR"/>
    <property type="match status" value="1"/>
</dbReference>
<protein>
    <submittedName>
        <fullName evidence="6">Transcription regulator</fullName>
    </submittedName>
</protein>
<dbReference type="Pfam" id="PF01380">
    <property type="entry name" value="SIS"/>
    <property type="match status" value="1"/>
</dbReference>
<dbReference type="GO" id="GO:0003700">
    <property type="term" value="F:DNA-binding transcription factor activity"/>
    <property type="evidence" value="ECO:0007669"/>
    <property type="project" value="InterPro"/>
</dbReference>
<reference evidence="6 7" key="1">
    <citation type="journal article" date="2015" name="Genome Announc.">
        <title>Expanding the biotechnology potential of lactobacilli through comparative genomics of 213 strains and associated genera.</title>
        <authorList>
            <person name="Sun Z."/>
            <person name="Harris H.M."/>
            <person name="McCann A."/>
            <person name="Guo C."/>
            <person name="Argimon S."/>
            <person name="Zhang W."/>
            <person name="Yang X."/>
            <person name="Jeffery I.B."/>
            <person name="Cooney J.C."/>
            <person name="Kagawa T.F."/>
            <person name="Liu W."/>
            <person name="Song Y."/>
            <person name="Salvetti E."/>
            <person name="Wrobel A."/>
            <person name="Rasinkangas P."/>
            <person name="Parkhill J."/>
            <person name="Rea M.C."/>
            <person name="O'Sullivan O."/>
            <person name="Ritari J."/>
            <person name="Douillard F.P."/>
            <person name="Paul Ross R."/>
            <person name="Yang R."/>
            <person name="Briner A.E."/>
            <person name="Felis G.E."/>
            <person name="de Vos W.M."/>
            <person name="Barrangou R."/>
            <person name="Klaenhammer T.R."/>
            <person name="Caufield P.W."/>
            <person name="Cui Y."/>
            <person name="Zhang H."/>
            <person name="O'Toole P.W."/>
        </authorList>
    </citation>
    <scope>NUCLEOTIDE SEQUENCE [LARGE SCALE GENOMIC DNA]</scope>
    <source>
        <strain evidence="6 7">DSM 20001</strain>
    </source>
</reference>
<organism evidence="6 7">
    <name type="scientific">Loigolactobacillus coryniformis subsp. coryniformis KCTC 3167 = DSM 20001</name>
    <dbReference type="NCBI Taxonomy" id="913848"/>
    <lineage>
        <taxon>Bacteria</taxon>
        <taxon>Bacillati</taxon>
        <taxon>Bacillota</taxon>
        <taxon>Bacilli</taxon>
        <taxon>Lactobacillales</taxon>
        <taxon>Lactobacillaceae</taxon>
        <taxon>Loigolactobacillus</taxon>
    </lineage>
</organism>
<dbReference type="InterPro" id="IPR036388">
    <property type="entry name" value="WH-like_DNA-bd_sf"/>
</dbReference>
<dbReference type="Gene3D" id="1.10.10.10">
    <property type="entry name" value="Winged helix-like DNA-binding domain superfamily/Winged helix DNA-binding domain"/>
    <property type="match status" value="1"/>
</dbReference>
<dbReference type="InterPro" id="IPR035472">
    <property type="entry name" value="RpiR-like_SIS"/>
</dbReference>
<accession>A0A0R1FB84</accession>
<keyword evidence="3" id="KW-0804">Transcription</keyword>
<dbReference type="InterPro" id="IPR000281">
    <property type="entry name" value="HTH_RpiR"/>
</dbReference>
<name>A0A0R1FB84_9LACO</name>
<dbReference type="EMBL" id="AZCN01000005">
    <property type="protein sequence ID" value="KRK18987.1"/>
    <property type="molecule type" value="Genomic_DNA"/>
</dbReference>
<dbReference type="Gene3D" id="3.40.50.10490">
    <property type="entry name" value="Glucose-6-phosphate isomerase like protein, domain 1"/>
    <property type="match status" value="1"/>
</dbReference>
<evidence type="ECO:0000259" key="5">
    <source>
        <dbReference type="PROSITE" id="PS51464"/>
    </source>
</evidence>
<proteinExistence type="predicted"/>
<dbReference type="SUPFAM" id="SSF46689">
    <property type="entry name" value="Homeodomain-like"/>
    <property type="match status" value="1"/>
</dbReference>
<feature type="domain" description="HTH rpiR-type" evidence="4">
    <location>
        <begin position="2"/>
        <end position="79"/>
    </location>
</feature>
<evidence type="ECO:0000259" key="4">
    <source>
        <dbReference type="PROSITE" id="PS51071"/>
    </source>
</evidence>
<keyword evidence="1" id="KW-0805">Transcription regulation</keyword>
<dbReference type="InterPro" id="IPR009057">
    <property type="entry name" value="Homeodomain-like_sf"/>
</dbReference>
<dbReference type="CDD" id="cd05013">
    <property type="entry name" value="SIS_RpiR"/>
    <property type="match status" value="1"/>
</dbReference>
<dbReference type="RefSeq" id="WP_003679285.1">
    <property type="nucleotide sequence ID" value="NZ_AZCN01000005.1"/>
</dbReference>
<dbReference type="InterPro" id="IPR047640">
    <property type="entry name" value="RpiR-like"/>
</dbReference>
<sequence>MQNILFEIHSQLSKLSPSESKVAAYILKHPRSVIEMNTATFAQKAGVSTATIIRFSKNICPEGGFPALKLRLSAETEIDERLYSEINPGDSLAVVKNKFAMRVSHTITQTNQVLSEASVQTAVQQLTAAATIFVYGLGASNVVAQDFQQKFIRVGKSVVQSLDTHLLAAGLTAQTQPTVLVLISNSGQKKDSQNLAKLARDQQVPVIVLTHAAKSKLAKLATTLLLHDDSEENMNTRSAATTSLLAQLYAVDLLYYAYVASNYHASILPIVNSHDVIGKYFD</sequence>
<dbReference type="PANTHER" id="PTHR30514:SF10">
    <property type="entry name" value="MURR_RPIR FAMILY TRANSCRIPTIONAL REGULATOR"/>
    <property type="match status" value="1"/>
</dbReference>
<dbReference type="InterPro" id="IPR001347">
    <property type="entry name" value="SIS_dom"/>
</dbReference>
<dbReference type="PANTHER" id="PTHR30514">
    <property type="entry name" value="GLUCOKINASE"/>
    <property type="match status" value="1"/>
</dbReference>
<dbReference type="SUPFAM" id="SSF53697">
    <property type="entry name" value="SIS domain"/>
    <property type="match status" value="1"/>
</dbReference>
<dbReference type="AlphaFoldDB" id="A0A0R1FB84"/>
<comment type="caution">
    <text evidence="6">The sequence shown here is derived from an EMBL/GenBank/DDBJ whole genome shotgun (WGS) entry which is preliminary data.</text>
</comment>
<dbReference type="GeneID" id="65915794"/>
<keyword evidence="2" id="KW-0238">DNA-binding</keyword>
<evidence type="ECO:0000313" key="6">
    <source>
        <dbReference type="EMBL" id="KRK18987.1"/>
    </source>
</evidence>
<dbReference type="GO" id="GO:0003677">
    <property type="term" value="F:DNA binding"/>
    <property type="evidence" value="ECO:0007669"/>
    <property type="project" value="UniProtKB-KW"/>
</dbReference>
<dbReference type="Pfam" id="PF01418">
    <property type="entry name" value="HTH_6"/>
    <property type="match status" value="1"/>
</dbReference>
<dbReference type="PROSITE" id="PS51464">
    <property type="entry name" value="SIS"/>
    <property type="match status" value="1"/>
</dbReference>
<dbReference type="GO" id="GO:1901135">
    <property type="term" value="P:carbohydrate derivative metabolic process"/>
    <property type="evidence" value="ECO:0007669"/>
    <property type="project" value="InterPro"/>
</dbReference>
<dbReference type="Proteomes" id="UP000051181">
    <property type="component" value="Unassembled WGS sequence"/>
</dbReference>
<dbReference type="InterPro" id="IPR046348">
    <property type="entry name" value="SIS_dom_sf"/>
</dbReference>
<dbReference type="GO" id="GO:0097367">
    <property type="term" value="F:carbohydrate derivative binding"/>
    <property type="evidence" value="ECO:0007669"/>
    <property type="project" value="InterPro"/>
</dbReference>
<evidence type="ECO:0000256" key="2">
    <source>
        <dbReference type="ARBA" id="ARBA00023125"/>
    </source>
</evidence>
<gene>
    <name evidence="6" type="ORF">FD22_GL001774</name>
</gene>
<evidence type="ECO:0000256" key="3">
    <source>
        <dbReference type="ARBA" id="ARBA00023163"/>
    </source>
</evidence>
<dbReference type="PATRIC" id="fig|913848.6.peg.1817"/>
<evidence type="ECO:0000256" key="1">
    <source>
        <dbReference type="ARBA" id="ARBA00023015"/>
    </source>
</evidence>
<evidence type="ECO:0000313" key="7">
    <source>
        <dbReference type="Proteomes" id="UP000051181"/>
    </source>
</evidence>